<proteinExistence type="predicted"/>
<evidence type="ECO:0000256" key="1">
    <source>
        <dbReference type="SAM" id="Phobius"/>
    </source>
</evidence>
<dbReference type="OrthoDB" id="6505057at2759"/>
<feature type="transmembrane region" description="Helical" evidence="1">
    <location>
        <begin position="32"/>
        <end position="57"/>
    </location>
</feature>
<protein>
    <submittedName>
        <fullName evidence="2">Uncharacterized protein</fullName>
    </submittedName>
</protein>
<feature type="transmembrane region" description="Helical" evidence="1">
    <location>
        <begin position="77"/>
        <end position="101"/>
    </location>
</feature>
<feature type="transmembrane region" description="Helical" evidence="1">
    <location>
        <begin position="131"/>
        <end position="153"/>
    </location>
</feature>
<keyword evidence="3" id="KW-1185">Reference proteome</keyword>
<keyword evidence="1" id="KW-0812">Transmembrane</keyword>
<keyword evidence="1" id="KW-0472">Membrane</keyword>
<dbReference type="AlphaFoldDB" id="A0A7R9MLZ3"/>
<reference evidence="2" key="1">
    <citation type="submission" date="2020-11" db="EMBL/GenBank/DDBJ databases">
        <authorList>
            <person name="Tran Van P."/>
        </authorList>
    </citation>
    <scope>NUCLEOTIDE SEQUENCE</scope>
</reference>
<sequence>MVARSFHRSTQSLGHYSSSLSRYAPKSTEFKVIKYTLVVFMILNIFSSIWVCFYIGWQTDFEMGGTANEPSAKSAVNSWYICSMFFVIFADLVDIILLFGVWADKKPWVIALCVLSFIFSIYGISSVYLRGSITCFVIPFCIFTLSVLMIWLIRHEEAQYDVQRGPGLRTAVKSQS</sequence>
<organism evidence="2">
    <name type="scientific">Oppiella nova</name>
    <dbReference type="NCBI Taxonomy" id="334625"/>
    <lineage>
        <taxon>Eukaryota</taxon>
        <taxon>Metazoa</taxon>
        <taxon>Ecdysozoa</taxon>
        <taxon>Arthropoda</taxon>
        <taxon>Chelicerata</taxon>
        <taxon>Arachnida</taxon>
        <taxon>Acari</taxon>
        <taxon>Acariformes</taxon>
        <taxon>Sarcoptiformes</taxon>
        <taxon>Oribatida</taxon>
        <taxon>Brachypylina</taxon>
        <taxon>Oppioidea</taxon>
        <taxon>Oppiidae</taxon>
        <taxon>Oppiella</taxon>
    </lineage>
</organism>
<accession>A0A7R9MLZ3</accession>
<dbReference type="EMBL" id="OC944027">
    <property type="protein sequence ID" value="CAD7662747.1"/>
    <property type="molecule type" value="Genomic_DNA"/>
</dbReference>
<evidence type="ECO:0000313" key="2">
    <source>
        <dbReference type="EMBL" id="CAD7662747.1"/>
    </source>
</evidence>
<keyword evidence="1" id="KW-1133">Transmembrane helix</keyword>
<dbReference type="Proteomes" id="UP000728032">
    <property type="component" value="Unassembled WGS sequence"/>
</dbReference>
<gene>
    <name evidence="2" type="ORF">ONB1V03_LOCUS19307</name>
</gene>
<dbReference type="EMBL" id="CAJPVJ010029202">
    <property type="protein sequence ID" value="CAG2179884.1"/>
    <property type="molecule type" value="Genomic_DNA"/>
</dbReference>
<feature type="transmembrane region" description="Helical" evidence="1">
    <location>
        <begin position="108"/>
        <end position="125"/>
    </location>
</feature>
<name>A0A7R9MLZ3_9ACAR</name>
<evidence type="ECO:0000313" key="3">
    <source>
        <dbReference type="Proteomes" id="UP000728032"/>
    </source>
</evidence>